<dbReference type="Proteomes" id="UP000324800">
    <property type="component" value="Unassembled WGS sequence"/>
</dbReference>
<protein>
    <submittedName>
        <fullName evidence="1">Uncharacterized protein</fullName>
    </submittedName>
</protein>
<dbReference type="OrthoDB" id="565118at2759"/>
<sequence>MTLWIAMPRIVLEGEIAPGMDKSSKRTKDNSWILDGVAIAVGLATFLNHFHSVHTLNFIERYTQLLKVQFNKYSETLPKIVDIGKKTKSPAFPREIQVMISFARELRKYMMLPNDAMDGCIPPLFVELQ</sequence>
<accession>A0A5J4VF83</accession>
<organism evidence="1 2">
    <name type="scientific">Streblomastix strix</name>
    <dbReference type="NCBI Taxonomy" id="222440"/>
    <lineage>
        <taxon>Eukaryota</taxon>
        <taxon>Metamonada</taxon>
        <taxon>Preaxostyla</taxon>
        <taxon>Oxymonadida</taxon>
        <taxon>Streblomastigidae</taxon>
        <taxon>Streblomastix</taxon>
    </lineage>
</organism>
<evidence type="ECO:0000313" key="2">
    <source>
        <dbReference type="Proteomes" id="UP000324800"/>
    </source>
</evidence>
<reference evidence="1 2" key="1">
    <citation type="submission" date="2019-03" db="EMBL/GenBank/DDBJ databases">
        <title>Single cell metagenomics reveals metabolic interactions within the superorganism composed of flagellate Streblomastix strix and complex community of Bacteroidetes bacteria on its surface.</title>
        <authorList>
            <person name="Treitli S.C."/>
            <person name="Kolisko M."/>
            <person name="Husnik F."/>
            <person name="Keeling P."/>
            <person name="Hampl V."/>
        </authorList>
    </citation>
    <scope>NUCLEOTIDE SEQUENCE [LARGE SCALE GENOMIC DNA]</scope>
    <source>
        <strain evidence="1">ST1C</strain>
    </source>
</reference>
<proteinExistence type="predicted"/>
<comment type="caution">
    <text evidence="1">The sequence shown here is derived from an EMBL/GenBank/DDBJ whole genome shotgun (WGS) entry which is preliminary data.</text>
</comment>
<evidence type="ECO:0000313" key="1">
    <source>
        <dbReference type="EMBL" id="KAA6381268.1"/>
    </source>
</evidence>
<gene>
    <name evidence="1" type="ORF">EZS28_023206</name>
</gene>
<dbReference type="AlphaFoldDB" id="A0A5J4VF83"/>
<dbReference type="EMBL" id="SNRW01007423">
    <property type="protein sequence ID" value="KAA6381268.1"/>
    <property type="molecule type" value="Genomic_DNA"/>
</dbReference>
<name>A0A5J4VF83_9EUKA</name>